<evidence type="ECO:0008006" key="4">
    <source>
        <dbReference type="Google" id="ProtNLM"/>
    </source>
</evidence>
<sequence>MTDSQSDGVFDSIVDFRREFVKKGALAAGSVGLGLGSPSGVLAQDSGDQQASGGEAVMYNNEFHPGGQVRIISPVIEQTPNLAGLPQFSQRYNMRFAEYLLTGEDVLFYTAQDAQVEEGEVYALGTEITPFEDGAEEGLVTVTFEPVAGGDQYVDLVGAPSGDTAGNATDAQATDTPATETSTTGTPATGTPSGDAGNGDVLLEPDDDFGLVDGGGKALVRANNFYPGGLFQVVSDVVEWTPRPDVAGSDIFSEYNTRIGEYLGTSEQFDFYPAQAAAIDTGGVYVMRDEFDITDPEGNLVTVDVDRVDETDLDTDLYDEGLR</sequence>
<dbReference type="Proteomes" id="UP001597119">
    <property type="component" value="Unassembled WGS sequence"/>
</dbReference>
<feature type="region of interest" description="Disordered" evidence="1">
    <location>
        <begin position="158"/>
        <end position="202"/>
    </location>
</feature>
<organism evidence="2 3">
    <name type="scientific">Halorientalis brevis</name>
    <dbReference type="NCBI Taxonomy" id="1126241"/>
    <lineage>
        <taxon>Archaea</taxon>
        <taxon>Methanobacteriati</taxon>
        <taxon>Methanobacteriota</taxon>
        <taxon>Stenosarchaea group</taxon>
        <taxon>Halobacteria</taxon>
        <taxon>Halobacteriales</taxon>
        <taxon>Haloarculaceae</taxon>
        <taxon>Halorientalis</taxon>
    </lineage>
</organism>
<proteinExistence type="predicted"/>
<keyword evidence="3" id="KW-1185">Reference proteome</keyword>
<name>A0ABD6CGJ6_9EURY</name>
<reference evidence="2 3" key="1">
    <citation type="journal article" date="2019" name="Int. J. Syst. Evol. Microbiol.">
        <title>The Global Catalogue of Microorganisms (GCM) 10K type strain sequencing project: providing services to taxonomists for standard genome sequencing and annotation.</title>
        <authorList>
            <consortium name="The Broad Institute Genomics Platform"/>
            <consortium name="The Broad Institute Genome Sequencing Center for Infectious Disease"/>
            <person name="Wu L."/>
            <person name="Ma J."/>
        </authorList>
    </citation>
    <scope>NUCLEOTIDE SEQUENCE [LARGE SCALE GENOMIC DNA]</scope>
    <source>
        <strain evidence="2 3">CGMCC 1.12125</strain>
    </source>
</reference>
<accession>A0ABD6CGJ6</accession>
<comment type="caution">
    <text evidence="2">The sequence shown here is derived from an EMBL/GenBank/DDBJ whole genome shotgun (WGS) entry which is preliminary data.</text>
</comment>
<protein>
    <recommendedName>
        <fullName evidence="4">Twin-arginine translocation signal domain-containing protein</fullName>
    </recommendedName>
</protein>
<evidence type="ECO:0000313" key="3">
    <source>
        <dbReference type="Proteomes" id="UP001597119"/>
    </source>
</evidence>
<feature type="compositionally biased region" description="Low complexity" evidence="1">
    <location>
        <begin position="168"/>
        <end position="195"/>
    </location>
</feature>
<evidence type="ECO:0000256" key="1">
    <source>
        <dbReference type="SAM" id="MobiDB-lite"/>
    </source>
</evidence>
<dbReference type="EMBL" id="JBHUDJ010000015">
    <property type="protein sequence ID" value="MFD1589442.1"/>
    <property type="molecule type" value="Genomic_DNA"/>
</dbReference>
<evidence type="ECO:0000313" key="2">
    <source>
        <dbReference type="EMBL" id="MFD1589442.1"/>
    </source>
</evidence>
<dbReference type="AlphaFoldDB" id="A0ABD6CGJ6"/>
<dbReference type="RefSeq" id="WP_247381095.1">
    <property type="nucleotide sequence ID" value="NZ_JALLGV010000009.1"/>
</dbReference>
<gene>
    <name evidence="2" type="ORF">ACFR9U_20900</name>
</gene>